<feature type="compositionally biased region" description="Acidic residues" evidence="5">
    <location>
        <begin position="2340"/>
        <end position="2350"/>
    </location>
</feature>
<dbReference type="PANTHER" id="PTHR37984">
    <property type="entry name" value="PROTEIN CBG26694"/>
    <property type="match status" value="1"/>
</dbReference>
<feature type="compositionally biased region" description="Polar residues" evidence="5">
    <location>
        <begin position="419"/>
        <end position="440"/>
    </location>
</feature>
<dbReference type="InterPro" id="IPR036397">
    <property type="entry name" value="RNaseH_sf"/>
</dbReference>
<feature type="compositionally biased region" description="Basic and acidic residues" evidence="5">
    <location>
        <begin position="158"/>
        <end position="174"/>
    </location>
</feature>
<feature type="region of interest" description="Disordered" evidence="5">
    <location>
        <begin position="2293"/>
        <end position="2367"/>
    </location>
</feature>
<feature type="compositionally biased region" description="Basic and acidic residues" evidence="5">
    <location>
        <begin position="2186"/>
        <end position="2197"/>
    </location>
</feature>
<organism evidence="7 8">
    <name type="scientific">Durusdinium trenchii</name>
    <dbReference type="NCBI Taxonomy" id="1381693"/>
    <lineage>
        <taxon>Eukaryota</taxon>
        <taxon>Sar</taxon>
        <taxon>Alveolata</taxon>
        <taxon>Dinophyceae</taxon>
        <taxon>Suessiales</taxon>
        <taxon>Symbiodiniaceae</taxon>
        <taxon>Durusdinium</taxon>
    </lineage>
</organism>
<dbReference type="Proteomes" id="UP001642464">
    <property type="component" value="Unassembled WGS sequence"/>
</dbReference>
<feature type="compositionally biased region" description="Low complexity" evidence="5">
    <location>
        <begin position="127"/>
        <end position="137"/>
    </location>
</feature>
<accession>A0ABP0RUP8</accession>
<dbReference type="InterPro" id="IPR050951">
    <property type="entry name" value="Retrovirus_Pol_polyprotein"/>
</dbReference>
<feature type="compositionally biased region" description="Low complexity" evidence="5">
    <location>
        <begin position="1481"/>
        <end position="1491"/>
    </location>
</feature>
<dbReference type="PANTHER" id="PTHR37984:SF5">
    <property type="entry name" value="PROTEIN NYNRIN-LIKE"/>
    <property type="match status" value="1"/>
</dbReference>
<dbReference type="InterPro" id="IPR001584">
    <property type="entry name" value="Integrase_cat-core"/>
</dbReference>
<dbReference type="SUPFAM" id="SSF53098">
    <property type="entry name" value="Ribonuclease H-like"/>
    <property type="match status" value="1"/>
</dbReference>
<feature type="compositionally biased region" description="Basic and acidic residues" evidence="5">
    <location>
        <begin position="1413"/>
        <end position="1429"/>
    </location>
</feature>
<evidence type="ECO:0000313" key="8">
    <source>
        <dbReference type="Proteomes" id="UP001642464"/>
    </source>
</evidence>
<feature type="region of interest" description="Disordered" evidence="5">
    <location>
        <begin position="125"/>
        <end position="174"/>
    </location>
</feature>
<dbReference type="Gene3D" id="2.40.70.10">
    <property type="entry name" value="Acid Proteases"/>
    <property type="match status" value="1"/>
</dbReference>
<sequence>MTSVERKEHIATWNGDATLWLDYVKRVRLQYERTEPKKRCLLGAELASRLTGKAWDVASAEIDHSKLQQSNGASYLLSFLEERLCKTPVPDVGQRLEEFFMKLRRQPGTSMTEWATSLRESYKRLQRAMARQRQQSQPTSSLKETAPAGHTTPLTTPSRERRSDRTTPQARHETFATFPDVENQVFVILSVDENETTVLTADGEDTASSLAAVAVEYPGHAVIDLGATESLASLDALQEIMNLRLIKFGEEEVIVKEETKKFKFGNGGTQRAASFVELPQVIGGTKVALGVHAIDAPGVPLLLSVRTLRRMGAVIDTERNMMQLRKFSEEWIQLKQSSNEHLLLDMTCDWYHPMPNSASTTAGAYMERSCSTYPHAPHAHDLEPHDFVCAPSHGQEHSELCDSHVFERVSSCPIESKPHSSAEQTCLTTSPTPDATGSSMPSVAKALTTLAAATRALHPVLHGYGHSGSHPYEGGIGVSSKHWDAGKPLDDFDYKFQASAEVQKRQNPDSREVRHDQNYWSSSRRSKELRISYTPAFGATALHRQAGPLPADVTTTIEQLEPQKIKEDPMYREQLNAKSVGYKGAEDSLHRRLKEIEESKKKNPPRQRPGAAKDTEMPSVHASSAQRGAQVTPEQKKSTKRENDQTPEHEEWSLVKEPDSPEQDDEKYQNGRCGFLTDSQRTQLCLCAEEFLEEAHSAWQDILPPEDGIDLMEICCPPDSRLTQTFLDRGRKAIRVGLPAHNIATSKGVQEIKNMITRWKPKLTWFSLPCGPFSPIQELFNEKDDLAKAKSMERKQKAKKMIKNGLDIATHQLQQGRDVAWEWPSNNRGWNLQLVRQFWSRLEQTGDLYCGHANGCAFGLREEKSGLPIRKPWLIKTTSKVVARAVSRTCPGTAVHPHHHECIGGSVARNSGFYPSALCDVIFKAVKEMSMAEANGVIPACAYPVFGTGDMEPERPKKTYEPLNEKEKRGVLQMLERLHKKTGHPSNAALSSCLRHRGAHPEVIQLASKHICPECQELRAAPLHPASSLEKSETLWETLVIDNMEFTVSDITYHMMVMVDEASRLMCCHYLYEHPAAESRNATSDEVIHGLESTWILHYGLPGKIRMDPEGAFRSNALGLWAEERGVELLPCAAEDHGQIGIVERSIQTIKATIRQILQGSDCTPWQAAVQSCQAHNQLEKIEGYSPFQWAFGRQPTVTGRFHENGYDDPYWTSVRVPGSSMMKNLSLRILAQQSFLQQQSRELISRASNAKTRRKTTFLPGDLVYFKRIKPPAQPQSHLRLAHKLWRWYGPDRVLASETRTDAKGFERRPSSIIWIVSHGRLKRCSPEQLRHASERERLIAEGMQAPTASWTFLDLAATLFKGEYEILDDHLLPEDLISKGAPKTPRRPRSVGPESGAPTTPRPRRSSSVPRLERAPEDAQRTPEDVRMMQTPKRNVSEMPADEGARQKAKASRTKEEKKTDVFREPSSVNPGTPGLGSGSAPSSGPQSGTRSPIDLGRVIRDPGYDPTAMAQGRNMPELFEQPLFKKQRMKLAAETDDELLAHGFFSSKGEFRLGDLACEIELSLPVKASEWRSMKRDALSFFVKKVKGAEVRWHELSPEKKALFKTAKDAEVSQWLAAQAVRKAIGPVPKDRLVRMRWVLTYKDTGAAKGRIVLIGYEDPDLEDIQSAAPTMTRRTRQETLGYVCSHVDDFLVSGDEANEEWVAKITSFYSRFKWSPWEFSSFTHCGLQIMEQEDFSFVLSHSKFIEGIEPIEFEARQDHDPVKAEELTQLRGVLGALQWRINQSSPLLAARLGQLQSEISSATVGTLRATNKLLREAFHGRHVSVRVNQLHVGDPLDVCFLGWPDAALANRKDLSSTGGYVIAAASPKMLQGTRSPLSLVSWRSARLQRKARSSLSAETQALAECDQELMFTRLAWAEFCGIQVDLKQPSLAVCRICGAVIVDAKALYDVLIKRDLNSSGAGLKDKYTALEVLCLLESIERNSTIVRWVHSESQIADALTKPLPPGILEKVMVEGSWTLRYDPSFTSSKRLKKDVLLPLFALNAPWSYEVSEEKVLLEPRVSLLASATNRSRRRTIGGLVDGHTVTEAYFAGRSEPEKEGQEPSSGSSEEAHFAYFQRFKTEVFPTHITGAEKGHRCLGTHRDEPDWEVIQRGPAKVFQDLPPEEQRNYCEEDSDSGSDESAFDRLSGEEARRPVLMSGEKQSFVDAADAALDAEEDPDAAPAEEAPHEAPPQAAGPSEAERAAAVTLTRILSDIDCAISSHCANGDTLLLPILYRDLAAHPRSFVECEDHPRQPESEALRVSRSRLIRPNPPVNVGGHQLQFSVKLPQRRREDHEDHEDHEDEGEGTATSGGATAEGHQGQELGTLAEGDLCTEQQLRRSRFPLRPGDRCWAPRWRRDALGRLRAIRWPAVLQRIDIGQMKANAADCHLLFLGDSDEVLISDDQEEIWCASTTVPWKKRCSSGMSTTAMLQILPLQQQWPGLQWIVDVDGKGVRQAKELENLRSCDRLRAEKLGRVNSGVGGMLFRCKGVRDTRSQAGEDPLCEDEDDTTDALHAMQVLPDQTTSPEWSQSGK</sequence>
<evidence type="ECO:0000256" key="3">
    <source>
        <dbReference type="ARBA" id="ARBA00022722"/>
    </source>
</evidence>
<dbReference type="InterPro" id="IPR012337">
    <property type="entry name" value="RNaseH-like_sf"/>
</dbReference>
<feature type="region of interest" description="Disordered" evidence="5">
    <location>
        <begin position="414"/>
        <end position="440"/>
    </location>
</feature>
<gene>
    <name evidence="7" type="ORF">SCF082_LOCUS48716</name>
</gene>
<feature type="region of interest" description="Disordered" evidence="5">
    <location>
        <begin position="2217"/>
        <end position="2246"/>
    </location>
</feature>
<feature type="compositionally biased region" description="Basic and acidic residues" evidence="5">
    <location>
        <begin position="2293"/>
        <end position="2305"/>
    </location>
</feature>
<protein>
    <submittedName>
        <fullName evidence="7">Transposon Ty1-DR3 Gag-Pol polyprotein</fullName>
    </submittedName>
</protein>
<feature type="region of interest" description="Disordered" evidence="5">
    <location>
        <begin position="501"/>
        <end position="525"/>
    </location>
</feature>
<name>A0ABP0RUP8_9DINO</name>
<evidence type="ECO:0000256" key="1">
    <source>
        <dbReference type="ARBA" id="ARBA00022679"/>
    </source>
</evidence>
<feature type="compositionally biased region" description="Basic and acidic residues" evidence="5">
    <location>
        <begin position="634"/>
        <end position="659"/>
    </location>
</feature>
<comment type="caution">
    <text evidence="7">The sequence shown here is derived from an EMBL/GenBank/DDBJ whole genome shotgun (WGS) entry which is preliminary data.</text>
</comment>
<proteinExistence type="predicted"/>
<evidence type="ECO:0000259" key="6">
    <source>
        <dbReference type="PROSITE" id="PS50994"/>
    </source>
</evidence>
<keyword evidence="2" id="KW-0548">Nucleotidyltransferase</keyword>
<evidence type="ECO:0000256" key="4">
    <source>
        <dbReference type="ARBA" id="ARBA00022759"/>
    </source>
</evidence>
<feature type="region of interest" description="Disordered" evidence="5">
    <location>
        <begin position="2158"/>
        <end position="2204"/>
    </location>
</feature>
<evidence type="ECO:0000313" key="7">
    <source>
        <dbReference type="EMBL" id="CAK9104385.1"/>
    </source>
</evidence>
<feature type="compositionally biased region" description="Polar residues" evidence="5">
    <location>
        <begin position="621"/>
        <end position="633"/>
    </location>
</feature>
<dbReference type="PROSITE" id="PS50994">
    <property type="entry name" value="INTEGRASE"/>
    <property type="match status" value="1"/>
</dbReference>
<feature type="compositionally biased region" description="Basic and acidic residues" evidence="5">
    <location>
        <begin position="1455"/>
        <end position="1466"/>
    </location>
</feature>
<feature type="compositionally biased region" description="Basic and acidic residues" evidence="5">
    <location>
        <begin position="502"/>
        <end position="517"/>
    </location>
</feature>
<feature type="compositionally biased region" description="Low complexity" evidence="5">
    <location>
        <begin position="2351"/>
        <end position="2362"/>
    </location>
</feature>
<feature type="region of interest" description="Disordered" evidence="5">
    <location>
        <begin position="1379"/>
        <end position="1501"/>
    </location>
</feature>
<evidence type="ECO:0000256" key="2">
    <source>
        <dbReference type="ARBA" id="ARBA00022695"/>
    </source>
</evidence>
<dbReference type="InterPro" id="IPR021109">
    <property type="entry name" value="Peptidase_aspartic_dom_sf"/>
</dbReference>
<feature type="region of interest" description="Disordered" evidence="5">
    <location>
        <begin position="595"/>
        <end position="671"/>
    </location>
</feature>
<keyword evidence="4" id="KW-0378">Hydrolase</keyword>
<feature type="domain" description="Integrase catalytic" evidence="6">
    <location>
        <begin position="1021"/>
        <end position="1195"/>
    </location>
</feature>
<keyword evidence="8" id="KW-1185">Reference proteome</keyword>
<dbReference type="EMBL" id="CAXAMM010042362">
    <property type="protein sequence ID" value="CAK9104385.1"/>
    <property type="molecule type" value="Genomic_DNA"/>
</dbReference>
<keyword evidence="4" id="KW-0255">Endonuclease</keyword>
<feature type="region of interest" description="Disordered" evidence="5">
    <location>
        <begin position="2094"/>
        <end position="2113"/>
    </location>
</feature>
<dbReference type="Gene3D" id="3.30.420.10">
    <property type="entry name" value="Ribonuclease H-like superfamily/Ribonuclease H"/>
    <property type="match status" value="1"/>
</dbReference>
<evidence type="ECO:0000256" key="5">
    <source>
        <dbReference type="SAM" id="MobiDB-lite"/>
    </source>
</evidence>
<keyword evidence="1" id="KW-0808">Transferase</keyword>
<keyword evidence="3" id="KW-0540">Nuclease</keyword>
<reference evidence="7 8" key="1">
    <citation type="submission" date="2024-02" db="EMBL/GenBank/DDBJ databases">
        <authorList>
            <person name="Chen Y."/>
            <person name="Shah S."/>
            <person name="Dougan E. K."/>
            <person name="Thang M."/>
            <person name="Chan C."/>
        </authorList>
    </citation>
    <scope>NUCLEOTIDE SEQUENCE [LARGE SCALE GENOMIC DNA]</scope>
</reference>